<reference evidence="1 2" key="1">
    <citation type="submission" date="2019-03" db="EMBL/GenBank/DDBJ databases">
        <title>First draft genome of Liparis tanakae, snailfish: a comprehensive survey of snailfish specific genes.</title>
        <authorList>
            <person name="Kim W."/>
            <person name="Song I."/>
            <person name="Jeong J.-H."/>
            <person name="Kim D."/>
            <person name="Kim S."/>
            <person name="Ryu S."/>
            <person name="Song J.Y."/>
            <person name="Lee S.K."/>
        </authorList>
    </citation>
    <scope>NUCLEOTIDE SEQUENCE [LARGE SCALE GENOMIC DNA]</scope>
    <source>
        <tissue evidence="1">Muscle</tissue>
    </source>
</reference>
<accession>A0A4Z2H331</accession>
<dbReference type="Proteomes" id="UP000314294">
    <property type="component" value="Unassembled WGS sequence"/>
</dbReference>
<dbReference type="EMBL" id="SRLO01000346">
    <property type="protein sequence ID" value="TNN59870.1"/>
    <property type="molecule type" value="Genomic_DNA"/>
</dbReference>
<comment type="caution">
    <text evidence="1">The sequence shown here is derived from an EMBL/GenBank/DDBJ whole genome shotgun (WGS) entry which is preliminary data.</text>
</comment>
<proteinExistence type="predicted"/>
<keyword evidence="2" id="KW-1185">Reference proteome</keyword>
<dbReference type="AlphaFoldDB" id="A0A4Z2H331"/>
<evidence type="ECO:0000313" key="2">
    <source>
        <dbReference type="Proteomes" id="UP000314294"/>
    </source>
</evidence>
<evidence type="ECO:0000313" key="1">
    <source>
        <dbReference type="EMBL" id="TNN59870.1"/>
    </source>
</evidence>
<protein>
    <submittedName>
        <fullName evidence="1">Uncharacterized protein</fullName>
    </submittedName>
</protein>
<sequence length="270" mass="29622">MQDSSQAVGRKKHIKCFPLEILPKGSGERENVLEDDDGDNDLESLHDDLDIGKRQTVGQVDVQCQMRARHVQRQRILLHQQHCHSLHLGGISPSGLVGLTAAVLHAEPPAVGQLGLQPLYQCRLITIKRHKVQELFPEDIVLIHKMSNSWFCWVAETYSVFTAVAWNFFFKASSPAFMRPKGYLEPATDCLPLTGLDPVVSGSSAALIWAEPGRSLQDYGARGLRGGAPLSFDPWAGPVFVPMENAGCAAMPVSCRGFEKAPSPMLSPPF</sequence>
<name>A0A4Z2H331_9TELE</name>
<organism evidence="1 2">
    <name type="scientific">Liparis tanakae</name>
    <name type="common">Tanaka's snailfish</name>
    <dbReference type="NCBI Taxonomy" id="230148"/>
    <lineage>
        <taxon>Eukaryota</taxon>
        <taxon>Metazoa</taxon>
        <taxon>Chordata</taxon>
        <taxon>Craniata</taxon>
        <taxon>Vertebrata</taxon>
        <taxon>Euteleostomi</taxon>
        <taxon>Actinopterygii</taxon>
        <taxon>Neopterygii</taxon>
        <taxon>Teleostei</taxon>
        <taxon>Neoteleostei</taxon>
        <taxon>Acanthomorphata</taxon>
        <taxon>Eupercaria</taxon>
        <taxon>Perciformes</taxon>
        <taxon>Cottioidei</taxon>
        <taxon>Cottales</taxon>
        <taxon>Liparidae</taxon>
        <taxon>Liparis</taxon>
    </lineage>
</organism>
<gene>
    <name evidence="1" type="ORF">EYF80_029919</name>
</gene>